<keyword evidence="9" id="KW-1185">Reference proteome</keyword>
<accession>A0A1Y2AGA1</accession>
<dbReference type="Proteomes" id="UP000193920">
    <property type="component" value="Unassembled WGS sequence"/>
</dbReference>
<feature type="region of interest" description="Disordered" evidence="7">
    <location>
        <begin position="180"/>
        <end position="295"/>
    </location>
</feature>
<dbReference type="GO" id="GO:0006357">
    <property type="term" value="P:regulation of transcription by RNA polymerase II"/>
    <property type="evidence" value="ECO:0007669"/>
    <property type="project" value="TreeGrafter"/>
</dbReference>
<evidence type="ECO:0000256" key="2">
    <source>
        <dbReference type="ARBA" id="ARBA00005330"/>
    </source>
</evidence>
<keyword evidence="5" id="KW-0539">Nucleus</keyword>
<comment type="subcellular location">
    <subcellularLocation>
        <location evidence="1">Nucleus</location>
    </subcellularLocation>
</comment>
<evidence type="ECO:0000256" key="3">
    <source>
        <dbReference type="ARBA" id="ARBA00023015"/>
    </source>
</evidence>
<name>A0A1Y2AGA1_9FUNG</name>
<evidence type="ECO:0000313" key="9">
    <source>
        <dbReference type="Proteomes" id="UP000193920"/>
    </source>
</evidence>
<evidence type="ECO:0000256" key="5">
    <source>
        <dbReference type="ARBA" id="ARBA00023242"/>
    </source>
</evidence>
<feature type="region of interest" description="Disordered" evidence="7">
    <location>
        <begin position="128"/>
        <end position="165"/>
    </location>
</feature>
<dbReference type="GO" id="GO:0003713">
    <property type="term" value="F:transcription coactivator activity"/>
    <property type="evidence" value="ECO:0007669"/>
    <property type="project" value="TreeGrafter"/>
</dbReference>
<comment type="similarity">
    <text evidence="2">Belongs to the NGG1 family.</text>
</comment>
<proteinExistence type="inferred from homology"/>
<comment type="caution">
    <text evidence="8">The sequence shown here is derived from an EMBL/GenBank/DDBJ whole genome shotgun (WGS) entry which is preliminary data.</text>
</comment>
<evidence type="ECO:0000256" key="1">
    <source>
        <dbReference type="ARBA" id="ARBA00004123"/>
    </source>
</evidence>
<keyword evidence="3" id="KW-0805">Transcription regulation</keyword>
<feature type="compositionally biased region" description="Low complexity" evidence="7">
    <location>
        <begin position="206"/>
        <end position="227"/>
    </location>
</feature>
<evidence type="ECO:0000256" key="4">
    <source>
        <dbReference type="ARBA" id="ARBA00023163"/>
    </source>
</evidence>
<dbReference type="GO" id="GO:0005634">
    <property type="term" value="C:nucleus"/>
    <property type="evidence" value="ECO:0007669"/>
    <property type="project" value="UniProtKB-SubCell"/>
</dbReference>
<dbReference type="InterPro" id="IPR019340">
    <property type="entry name" value="Histone_AcTrfase_su3"/>
</dbReference>
<dbReference type="PANTHER" id="PTHR13556:SF2">
    <property type="entry name" value="TRANSCRIPTIONAL ADAPTER 3"/>
    <property type="match status" value="1"/>
</dbReference>
<dbReference type="OrthoDB" id="2142183at2759"/>
<evidence type="ECO:0008006" key="10">
    <source>
        <dbReference type="Google" id="ProtNLM"/>
    </source>
</evidence>
<dbReference type="AlphaFoldDB" id="A0A1Y2AGA1"/>
<keyword evidence="6" id="KW-0175">Coiled coil</keyword>
<dbReference type="GO" id="GO:0000124">
    <property type="term" value="C:SAGA complex"/>
    <property type="evidence" value="ECO:0007669"/>
    <property type="project" value="TreeGrafter"/>
</dbReference>
<gene>
    <name evidence="8" type="ORF">LY90DRAFT_676198</name>
</gene>
<evidence type="ECO:0000256" key="7">
    <source>
        <dbReference type="SAM" id="MobiDB-lite"/>
    </source>
</evidence>
<evidence type="ECO:0000313" key="8">
    <source>
        <dbReference type="EMBL" id="ORY21623.1"/>
    </source>
</evidence>
<protein>
    <recommendedName>
        <fullName evidence="10">Histone acetyltransferases subunit 3-domain-containing protein</fullName>
    </recommendedName>
</protein>
<keyword evidence="4" id="KW-0804">Transcription</keyword>
<dbReference type="PANTHER" id="PTHR13556">
    <property type="entry name" value="TRANSCRIPTIONAL ADAPTER 3-RELATED"/>
    <property type="match status" value="1"/>
</dbReference>
<feature type="compositionally biased region" description="Polar residues" evidence="7">
    <location>
        <begin position="228"/>
        <end position="256"/>
    </location>
</feature>
<organism evidence="8 9">
    <name type="scientific">Neocallimastix californiae</name>
    <dbReference type="NCBI Taxonomy" id="1754190"/>
    <lineage>
        <taxon>Eukaryota</taxon>
        <taxon>Fungi</taxon>
        <taxon>Fungi incertae sedis</taxon>
        <taxon>Chytridiomycota</taxon>
        <taxon>Chytridiomycota incertae sedis</taxon>
        <taxon>Neocallimastigomycetes</taxon>
        <taxon>Neocallimastigales</taxon>
        <taxon>Neocallimastigaceae</taxon>
        <taxon>Neocallimastix</taxon>
    </lineage>
</organism>
<dbReference type="STRING" id="1754190.A0A1Y2AGA1"/>
<dbReference type="EMBL" id="MCOG01000262">
    <property type="protein sequence ID" value="ORY21623.1"/>
    <property type="molecule type" value="Genomic_DNA"/>
</dbReference>
<reference evidence="8 9" key="1">
    <citation type="submission" date="2016-08" db="EMBL/GenBank/DDBJ databases">
        <title>A Parts List for Fungal Cellulosomes Revealed by Comparative Genomics.</title>
        <authorList>
            <consortium name="DOE Joint Genome Institute"/>
            <person name="Haitjema C.H."/>
            <person name="Gilmore S.P."/>
            <person name="Henske J.K."/>
            <person name="Solomon K.V."/>
            <person name="De Groot R."/>
            <person name="Kuo A."/>
            <person name="Mondo S.J."/>
            <person name="Salamov A.A."/>
            <person name="Labutti K."/>
            <person name="Zhao Z."/>
            <person name="Chiniquy J."/>
            <person name="Barry K."/>
            <person name="Brewer H.M."/>
            <person name="Purvine S.O."/>
            <person name="Wright A.T."/>
            <person name="Boxma B."/>
            <person name="Van Alen T."/>
            <person name="Hackstein J.H."/>
            <person name="Baker S.E."/>
            <person name="Grigoriev I.V."/>
            <person name="O'Malley M.A."/>
        </authorList>
    </citation>
    <scope>NUCLEOTIDE SEQUENCE [LARGE SCALE GENOMIC DNA]</scope>
    <source>
        <strain evidence="8 9">G1</strain>
    </source>
</reference>
<evidence type="ECO:0000256" key="6">
    <source>
        <dbReference type="SAM" id="Coils"/>
    </source>
</evidence>
<sequence>MPRSSISSTNQISFNHYNIESKSKQYFFEQYIHSLKNKGNGSSTPIQSNSIPSASEITKISSELDHLLKISQDRIRYFEEQSNKLQGWLNNKLIENGGSSRDEKYAKYYSSSRSKVKEEVKTKSEYKSKDTYEPKSDASYYDIDSPGDFKKRKRDSDVESLTDSERGSFVRYKKSEDGSIQVAVTHNGKIRIKKGSNTSPPPPSPSHLNSKLSSQVLSSSNSSSIVNGTSQQTNTNLQNKNSSTANNIRNSSSRNGTPKPAPAKPLKNSIFKKEKKQKKTEIEDTKNSSTTESQSVADAILNGDYSKVKPQNQIPITTFFSYCDQFLRPMTEDDIKFLQNTEDITPYMVIPPLGKHYLGSFSGNDNDLYKKKITNTNLTSEPADFNSTVKQEGEDSEFTPLVDRIFGCLIEEEIVDINTLVSETPDKDEPFIKDFGKIWPKPDIPIIEDRIKQELFDLGIIDDEKIDWNAQEDNEICSKIRELEQELREQVSINEKRKKKLLKISQDWIAYQQFNEVLEDQEKQIESVYNKRLKLSKKKKRPLHKPISENVLSLIQKRKSILKDMSLLFPPENFILTSLAKTFKEES</sequence>
<dbReference type="Pfam" id="PF10198">
    <property type="entry name" value="Ada3"/>
    <property type="match status" value="1"/>
</dbReference>
<feature type="coiled-coil region" evidence="6">
    <location>
        <begin position="480"/>
        <end position="538"/>
    </location>
</feature>